<evidence type="ECO:0000256" key="1">
    <source>
        <dbReference type="SAM" id="MobiDB-lite"/>
    </source>
</evidence>
<organism evidence="3 4">
    <name type="scientific">Nocardioides oceani</name>
    <dbReference type="NCBI Taxonomy" id="3058369"/>
    <lineage>
        <taxon>Bacteria</taxon>
        <taxon>Bacillati</taxon>
        <taxon>Actinomycetota</taxon>
        <taxon>Actinomycetes</taxon>
        <taxon>Propionibacteriales</taxon>
        <taxon>Nocardioidaceae</taxon>
        <taxon>Nocardioides</taxon>
    </lineage>
</organism>
<name>A0ABT8FF59_9ACTN</name>
<dbReference type="Proteomes" id="UP001168620">
    <property type="component" value="Unassembled WGS sequence"/>
</dbReference>
<protein>
    <recommendedName>
        <fullName evidence="5">Secreted protein</fullName>
    </recommendedName>
</protein>
<gene>
    <name evidence="3" type="ORF">QWY28_09145</name>
</gene>
<keyword evidence="4" id="KW-1185">Reference proteome</keyword>
<evidence type="ECO:0000313" key="3">
    <source>
        <dbReference type="EMBL" id="MDN4173105.1"/>
    </source>
</evidence>
<evidence type="ECO:0000313" key="4">
    <source>
        <dbReference type="Proteomes" id="UP001168620"/>
    </source>
</evidence>
<dbReference type="EMBL" id="JAUHJQ010000002">
    <property type="protein sequence ID" value="MDN4173105.1"/>
    <property type="molecule type" value="Genomic_DNA"/>
</dbReference>
<proteinExistence type="predicted"/>
<evidence type="ECO:0000256" key="2">
    <source>
        <dbReference type="SAM" id="SignalP"/>
    </source>
</evidence>
<feature type="compositionally biased region" description="Low complexity" evidence="1">
    <location>
        <begin position="140"/>
        <end position="159"/>
    </location>
</feature>
<feature type="chain" id="PRO_5045841627" description="Secreted protein" evidence="2">
    <location>
        <begin position="25"/>
        <end position="159"/>
    </location>
</feature>
<comment type="caution">
    <text evidence="3">The sequence shown here is derived from an EMBL/GenBank/DDBJ whole genome shotgun (WGS) entry which is preliminary data.</text>
</comment>
<feature type="region of interest" description="Disordered" evidence="1">
    <location>
        <begin position="136"/>
        <end position="159"/>
    </location>
</feature>
<accession>A0ABT8FF59</accession>
<evidence type="ECO:0008006" key="5">
    <source>
        <dbReference type="Google" id="ProtNLM"/>
    </source>
</evidence>
<reference evidence="3" key="1">
    <citation type="submission" date="2023-06" db="EMBL/GenBank/DDBJ databases">
        <title>Draft genome sequence of Nocardioides sp. SOB77.</title>
        <authorList>
            <person name="Zhang G."/>
        </authorList>
    </citation>
    <scope>NUCLEOTIDE SEQUENCE</scope>
    <source>
        <strain evidence="3">SOB77</strain>
    </source>
</reference>
<feature type="region of interest" description="Disordered" evidence="1">
    <location>
        <begin position="102"/>
        <end position="121"/>
    </location>
</feature>
<dbReference type="RefSeq" id="WP_300952187.1">
    <property type="nucleotide sequence ID" value="NZ_JAUHJQ010000002.1"/>
</dbReference>
<feature type="signal peptide" evidence="2">
    <location>
        <begin position="1"/>
        <end position="24"/>
    </location>
</feature>
<sequence length="159" mass="15548">MKLIRPLGAAVGLSTAALSLTVVASPASTAAPQNVPTTTTSTVTGEILHARAVDLGGLLTAAEVGLGPVRGTVGATDPRVTARAANLDAALLGQDLPGLLASASQTAPPDHPTPATASIVPTSSIPGVLTLGCRRPPPRLASARAASASRASPTCPARA</sequence>
<keyword evidence="2" id="KW-0732">Signal</keyword>